<dbReference type="RefSeq" id="WP_008251395.1">
    <property type="nucleotide sequence ID" value="NZ_CP014544.1"/>
</dbReference>
<dbReference type="GO" id="GO:0005829">
    <property type="term" value="C:cytosol"/>
    <property type="evidence" value="ECO:0007669"/>
    <property type="project" value="TreeGrafter"/>
</dbReference>
<keyword evidence="2" id="KW-0238">DNA-binding</keyword>
<keyword evidence="1" id="KW-0805">Transcription regulation</keyword>
<proteinExistence type="predicted"/>
<dbReference type="KEGG" id="zal:AZF00_14070"/>
<dbReference type="GO" id="GO:0000976">
    <property type="term" value="F:transcription cis-regulatory region binding"/>
    <property type="evidence" value="ECO:0007669"/>
    <property type="project" value="TreeGrafter"/>
</dbReference>
<dbReference type="STRING" id="1470434.AZF00_14070"/>
<evidence type="ECO:0000313" key="6">
    <source>
        <dbReference type="Proteomes" id="UP000074119"/>
    </source>
</evidence>
<dbReference type="PRINTS" id="PR00032">
    <property type="entry name" value="HTHARAC"/>
</dbReference>
<dbReference type="Pfam" id="PF12625">
    <property type="entry name" value="Arabinose_bd"/>
    <property type="match status" value="1"/>
</dbReference>
<dbReference type="GO" id="GO:0003700">
    <property type="term" value="F:DNA-binding transcription factor activity"/>
    <property type="evidence" value="ECO:0007669"/>
    <property type="project" value="InterPro"/>
</dbReference>
<dbReference type="SUPFAM" id="SSF46689">
    <property type="entry name" value="Homeodomain-like"/>
    <property type="match status" value="1"/>
</dbReference>
<name>A0A127M817_9GAMM</name>
<evidence type="ECO:0000259" key="4">
    <source>
        <dbReference type="PROSITE" id="PS01124"/>
    </source>
</evidence>
<sequence>MKPKYHSAKTILAPLNKLREEGISVGQALTGTGLSLSILNKPEQHVSLSQELMFLRNLRKATANPAIGLKVGACYPLSLFGIYGYALMSAATVRDALKLAYEYVELSFAFFEHSHSFHGSHVVMNMSSNDYGSDDIAMLNEREMLATLMILRGLMGDDFRLHSATLRSAASAPVSEYEKYFQCPVSFNAEDNALIFPAELLDIPVLQCDSDTASLCIERCERLKARLTEEYNIVDEVRELILLRPGYFPSIEEISSKFNMSGRTLRRKLTMQGVGYQKILDDLRFELSREYLYTTNISVEQMSILLGYSDSAHFSHAFRRWAGTSPSDFRSAFIAESR</sequence>
<protein>
    <recommendedName>
        <fullName evidence="4">HTH araC/xylS-type domain-containing protein</fullName>
    </recommendedName>
</protein>
<feature type="domain" description="HTH araC/xylS-type" evidence="4">
    <location>
        <begin position="235"/>
        <end position="332"/>
    </location>
</feature>
<dbReference type="Pfam" id="PF12833">
    <property type="entry name" value="HTH_18"/>
    <property type="match status" value="1"/>
</dbReference>
<dbReference type="InterPro" id="IPR009057">
    <property type="entry name" value="Homeodomain-like_sf"/>
</dbReference>
<dbReference type="InterPro" id="IPR032687">
    <property type="entry name" value="AraC-type_N"/>
</dbReference>
<dbReference type="PANTHER" id="PTHR47894:SF1">
    <property type="entry name" value="HTH-TYPE TRANSCRIPTIONAL REGULATOR VQSM"/>
    <property type="match status" value="1"/>
</dbReference>
<gene>
    <name evidence="5" type="ORF">AZF00_14070</name>
</gene>
<evidence type="ECO:0000313" key="5">
    <source>
        <dbReference type="EMBL" id="AMO69360.1"/>
    </source>
</evidence>
<evidence type="ECO:0000256" key="2">
    <source>
        <dbReference type="ARBA" id="ARBA00023125"/>
    </source>
</evidence>
<dbReference type="AlphaFoldDB" id="A0A127M817"/>
<dbReference type="PROSITE" id="PS01124">
    <property type="entry name" value="HTH_ARAC_FAMILY_2"/>
    <property type="match status" value="1"/>
</dbReference>
<evidence type="ECO:0000256" key="1">
    <source>
        <dbReference type="ARBA" id="ARBA00023015"/>
    </source>
</evidence>
<dbReference type="EMBL" id="CP014544">
    <property type="protein sequence ID" value="AMO69360.1"/>
    <property type="molecule type" value="Genomic_DNA"/>
</dbReference>
<evidence type="ECO:0000256" key="3">
    <source>
        <dbReference type="ARBA" id="ARBA00023163"/>
    </source>
</evidence>
<dbReference type="Gene3D" id="1.10.10.60">
    <property type="entry name" value="Homeodomain-like"/>
    <property type="match status" value="1"/>
</dbReference>
<dbReference type="PANTHER" id="PTHR47894">
    <property type="entry name" value="HTH-TYPE TRANSCRIPTIONAL REGULATOR GADX"/>
    <property type="match status" value="1"/>
</dbReference>
<dbReference type="Proteomes" id="UP000074119">
    <property type="component" value="Chromosome"/>
</dbReference>
<accession>A0A127M817</accession>
<reference evidence="5 6" key="1">
    <citation type="submission" date="2015-12" db="EMBL/GenBank/DDBJ databases">
        <authorList>
            <person name="Shamseldin A."/>
            <person name="Moawad H."/>
            <person name="Abd El-Rahim W.M."/>
            <person name="Sadowsky M.J."/>
        </authorList>
    </citation>
    <scope>NUCLEOTIDE SEQUENCE [LARGE SCALE GENOMIC DNA]</scope>
    <source>
        <strain evidence="5 6">SM2</strain>
    </source>
</reference>
<dbReference type="InterPro" id="IPR020449">
    <property type="entry name" value="Tscrpt_reg_AraC-type_HTH"/>
</dbReference>
<keyword evidence="3" id="KW-0804">Transcription</keyword>
<dbReference type="InterPro" id="IPR018060">
    <property type="entry name" value="HTH_AraC"/>
</dbReference>
<dbReference type="SMART" id="SM00342">
    <property type="entry name" value="HTH_ARAC"/>
    <property type="match status" value="1"/>
</dbReference>
<organism evidence="5 6">
    <name type="scientific">Zhongshania aliphaticivorans</name>
    <dbReference type="NCBI Taxonomy" id="1470434"/>
    <lineage>
        <taxon>Bacteria</taxon>
        <taxon>Pseudomonadati</taxon>
        <taxon>Pseudomonadota</taxon>
        <taxon>Gammaproteobacteria</taxon>
        <taxon>Cellvibrionales</taxon>
        <taxon>Spongiibacteraceae</taxon>
        <taxon>Zhongshania</taxon>
    </lineage>
</organism>